<sequence>MFTGIITDVGRLREVTRVDGAAKTSELGDTRMVVETAYDTKAIDIGASIAHSGACMTVVEKGPGWYAFDVSDESLDKTTLSDWTAGRPINLERALTGADELGGHMVTGHVDAVGQVVSRETVAGSTRFIIRAPKTLGFAIAPKGSITVDGVSLTVNAVEGDSFGINIIPHTAEVTTLGRLQPGDEVNLEIDVIARYVARYLQHMNADRG</sequence>
<accession>A0ABQ5V899</accession>
<protein>
    <recommendedName>
        <fullName evidence="5 9">Riboflavin synthase</fullName>
        <ecNumber evidence="4 9">2.5.1.9</ecNumber>
    </recommendedName>
</protein>
<dbReference type="PANTHER" id="PTHR21098">
    <property type="entry name" value="RIBOFLAVIN SYNTHASE ALPHA CHAIN"/>
    <property type="match status" value="1"/>
</dbReference>
<dbReference type="CDD" id="cd00402">
    <property type="entry name" value="Riboflavin_synthase_like"/>
    <property type="match status" value="1"/>
</dbReference>
<gene>
    <name evidence="12" type="ORF">GCM10007853_11510</name>
</gene>
<evidence type="ECO:0000313" key="12">
    <source>
        <dbReference type="EMBL" id="GLQ23277.1"/>
    </source>
</evidence>
<feature type="repeat" description="Lumazine-binding" evidence="10">
    <location>
        <begin position="1"/>
        <end position="104"/>
    </location>
</feature>
<keyword evidence="13" id="KW-1185">Reference proteome</keyword>
<dbReference type="InterPro" id="IPR026017">
    <property type="entry name" value="Lumazine-bd_dom"/>
</dbReference>
<dbReference type="EC" id="2.5.1.9" evidence="4 9"/>
<dbReference type="PIRSF" id="PIRSF000498">
    <property type="entry name" value="Riboflavin_syn_A"/>
    <property type="match status" value="1"/>
</dbReference>
<feature type="repeat" description="Lumazine-binding" evidence="10">
    <location>
        <begin position="105"/>
        <end position="201"/>
    </location>
</feature>
<reference evidence="12" key="1">
    <citation type="journal article" date="2014" name="Int. J. Syst. Evol. Microbiol.">
        <title>Complete genome of a new Firmicutes species belonging to the dominant human colonic microbiota ('Ruminococcus bicirculans') reveals two chromosomes and a selective capacity to utilize plant glucans.</title>
        <authorList>
            <consortium name="NISC Comparative Sequencing Program"/>
            <person name="Wegmann U."/>
            <person name="Louis P."/>
            <person name="Goesmann A."/>
            <person name="Henrissat B."/>
            <person name="Duncan S.H."/>
            <person name="Flint H.J."/>
        </authorList>
    </citation>
    <scope>NUCLEOTIDE SEQUENCE</scope>
    <source>
        <strain evidence="12">NBRC 108219</strain>
    </source>
</reference>
<evidence type="ECO:0000256" key="2">
    <source>
        <dbReference type="ARBA" id="ARBA00002803"/>
    </source>
</evidence>
<comment type="caution">
    <text evidence="12">The sequence shown here is derived from an EMBL/GenBank/DDBJ whole genome shotgun (WGS) entry which is preliminary data.</text>
</comment>
<comment type="pathway">
    <text evidence="3">Cofactor biosynthesis; riboflavin biosynthesis; riboflavin from 2-hydroxy-3-oxobutyl phosphate and 5-amino-6-(D-ribitylamino)uracil: step 2/2.</text>
</comment>
<evidence type="ECO:0000256" key="4">
    <source>
        <dbReference type="ARBA" id="ARBA00012827"/>
    </source>
</evidence>
<evidence type="ECO:0000256" key="10">
    <source>
        <dbReference type="PROSITE-ProRule" id="PRU00524"/>
    </source>
</evidence>
<comment type="catalytic activity">
    <reaction evidence="1">
        <text>2 6,7-dimethyl-8-(1-D-ribityl)lumazine + H(+) = 5-amino-6-(D-ribitylamino)uracil + riboflavin</text>
        <dbReference type="Rhea" id="RHEA:20772"/>
        <dbReference type="ChEBI" id="CHEBI:15378"/>
        <dbReference type="ChEBI" id="CHEBI:15934"/>
        <dbReference type="ChEBI" id="CHEBI:57986"/>
        <dbReference type="ChEBI" id="CHEBI:58201"/>
        <dbReference type="EC" id="2.5.1.9"/>
    </reaction>
</comment>
<dbReference type="InterPro" id="IPR023366">
    <property type="entry name" value="ATP_synth_asu-like_sf"/>
</dbReference>
<dbReference type="RefSeq" id="WP_284388535.1">
    <property type="nucleotide sequence ID" value="NZ_BSNK01000001.1"/>
</dbReference>
<dbReference type="NCBIfam" id="TIGR00187">
    <property type="entry name" value="ribE"/>
    <property type="match status" value="1"/>
</dbReference>
<feature type="domain" description="Lumazine-binding" evidence="11">
    <location>
        <begin position="105"/>
        <end position="201"/>
    </location>
</feature>
<evidence type="ECO:0000256" key="6">
    <source>
        <dbReference type="ARBA" id="ARBA00022619"/>
    </source>
</evidence>
<dbReference type="Gene3D" id="2.40.30.20">
    <property type="match status" value="2"/>
</dbReference>
<dbReference type="NCBIfam" id="NF006767">
    <property type="entry name" value="PRK09289.1"/>
    <property type="match status" value="1"/>
</dbReference>
<dbReference type="Pfam" id="PF00677">
    <property type="entry name" value="Lum_binding"/>
    <property type="match status" value="2"/>
</dbReference>
<dbReference type="PROSITE" id="PS51177">
    <property type="entry name" value="LUMAZINE_BIND"/>
    <property type="match status" value="2"/>
</dbReference>
<evidence type="ECO:0000313" key="13">
    <source>
        <dbReference type="Proteomes" id="UP001161391"/>
    </source>
</evidence>
<evidence type="ECO:0000256" key="8">
    <source>
        <dbReference type="ARBA" id="ARBA00022737"/>
    </source>
</evidence>
<organism evidence="12 13">
    <name type="scientific">Algimonas ampicilliniresistens</name>
    <dbReference type="NCBI Taxonomy" id="1298735"/>
    <lineage>
        <taxon>Bacteria</taxon>
        <taxon>Pseudomonadati</taxon>
        <taxon>Pseudomonadota</taxon>
        <taxon>Alphaproteobacteria</taxon>
        <taxon>Maricaulales</taxon>
        <taxon>Robiginitomaculaceae</taxon>
        <taxon>Algimonas</taxon>
    </lineage>
</organism>
<comment type="function">
    <text evidence="2">Catalyzes the dismutation of two molecules of 6,7-dimethyl-8-ribityllumazine, resulting in the formation of riboflavin and 5-amino-6-(D-ribitylamino)uracil.</text>
</comment>
<evidence type="ECO:0000256" key="5">
    <source>
        <dbReference type="ARBA" id="ARBA00013950"/>
    </source>
</evidence>
<dbReference type="SUPFAM" id="SSF63380">
    <property type="entry name" value="Riboflavin synthase domain-like"/>
    <property type="match status" value="2"/>
</dbReference>
<keyword evidence="8" id="KW-0677">Repeat</keyword>
<evidence type="ECO:0000256" key="1">
    <source>
        <dbReference type="ARBA" id="ARBA00000968"/>
    </source>
</evidence>
<proteinExistence type="predicted"/>
<name>A0ABQ5V899_9PROT</name>
<reference evidence="12" key="2">
    <citation type="submission" date="2023-01" db="EMBL/GenBank/DDBJ databases">
        <title>Draft genome sequence of Algimonas ampicilliniresistens strain NBRC 108219.</title>
        <authorList>
            <person name="Sun Q."/>
            <person name="Mori K."/>
        </authorList>
    </citation>
    <scope>NUCLEOTIDE SEQUENCE</scope>
    <source>
        <strain evidence="12">NBRC 108219</strain>
    </source>
</reference>
<keyword evidence="6" id="KW-0686">Riboflavin biosynthesis</keyword>
<evidence type="ECO:0000256" key="7">
    <source>
        <dbReference type="ARBA" id="ARBA00022679"/>
    </source>
</evidence>
<dbReference type="Proteomes" id="UP001161391">
    <property type="component" value="Unassembled WGS sequence"/>
</dbReference>
<evidence type="ECO:0000256" key="3">
    <source>
        <dbReference type="ARBA" id="ARBA00004887"/>
    </source>
</evidence>
<keyword evidence="7" id="KW-0808">Transferase</keyword>
<dbReference type="PANTHER" id="PTHR21098:SF12">
    <property type="entry name" value="RIBOFLAVIN SYNTHASE"/>
    <property type="match status" value="1"/>
</dbReference>
<evidence type="ECO:0000259" key="11">
    <source>
        <dbReference type="PROSITE" id="PS51177"/>
    </source>
</evidence>
<dbReference type="InterPro" id="IPR001783">
    <property type="entry name" value="Lumazine-bd"/>
</dbReference>
<dbReference type="InterPro" id="IPR017938">
    <property type="entry name" value="Riboflavin_synthase-like_b-brl"/>
</dbReference>
<evidence type="ECO:0000256" key="9">
    <source>
        <dbReference type="NCBIfam" id="TIGR00187"/>
    </source>
</evidence>
<feature type="domain" description="Lumazine-binding" evidence="11">
    <location>
        <begin position="1"/>
        <end position="104"/>
    </location>
</feature>
<dbReference type="EMBL" id="BSNK01000001">
    <property type="protein sequence ID" value="GLQ23277.1"/>
    <property type="molecule type" value="Genomic_DNA"/>
</dbReference>